<organism evidence="4 5">
    <name type="scientific">Pseudomonas putida</name>
    <name type="common">Arthrobacter siderocapsulatus</name>
    <dbReference type="NCBI Taxonomy" id="303"/>
    <lineage>
        <taxon>Bacteria</taxon>
        <taxon>Pseudomonadati</taxon>
        <taxon>Pseudomonadota</taxon>
        <taxon>Gammaproteobacteria</taxon>
        <taxon>Pseudomonadales</taxon>
        <taxon>Pseudomonadaceae</taxon>
        <taxon>Pseudomonas</taxon>
    </lineage>
</organism>
<dbReference type="EMBL" id="MKZO01000017">
    <property type="protein sequence ID" value="OLS62883.1"/>
    <property type="molecule type" value="Genomic_DNA"/>
</dbReference>
<dbReference type="PANTHER" id="PTHR48051:SF54">
    <property type="entry name" value="LEUCINE-RICH REPEAT-CONTAINING PROTEIN"/>
    <property type="match status" value="1"/>
</dbReference>
<gene>
    <name evidence="4" type="ORF">PSEMO_22370</name>
</gene>
<dbReference type="Pfam" id="PF12799">
    <property type="entry name" value="LRR_4"/>
    <property type="match status" value="1"/>
</dbReference>
<reference evidence="4 5" key="1">
    <citation type="submission" date="2016-10" db="EMBL/GenBank/DDBJ databases">
        <title>Genome Sequence of Pseudomonas putida GM4FR.</title>
        <authorList>
            <person name="Poehlein A."/>
            <person name="Wemheuer F."/>
            <person name="Hollensteiner J."/>
            <person name="Wemheuer B."/>
        </authorList>
    </citation>
    <scope>NUCLEOTIDE SEQUENCE [LARGE SCALE GENOMIC DNA]</scope>
    <source>
        <strain evidence="4 5">GM4FR</strain>
    </source>
</reference>
<dbReference type="AlphaFoldDB" id="A0A1Q9R654"/>
<dbReference type="PANTHER" id="PTHR48051">
    <property type="match status" value="1"/>
</dbReference>
<dbReference type="Proteomes" id="UP000186736">
    <property type="component" value="Unassembled WGS sequence"/>
</dbReference>
<evidence type="ECO:0000256" key="3">
    <source>
        <dbReference type="SAM" id="MobiDB-lite"/>
    </source>
</evidence>
<proteinExistence type="predicted"/>
<sequence length="104" mass="11267">MHSLDDLKAGRLAGTARLDLACGLERFPAEIFDLADSLEVLNLTGNQLTSLPDDLGRLYKLKVLFCSENRLSELPVGVGRYPSGPCRRSRGGGGDQAVQGRDHQ</sequence>
<feature type="region of interest" description="Disordered" evidence="3">
    <location>
        <begin position="81"/>
        <end position="104"/>
    </location>
</feature>
<accession>A0A1Q9R654</accession>
<evidence type="ECO:0000313" key="4">
    <source>
        <dbReference type="EMBL" id="OLS62883.1"/>
    </source>
</evidence>
<comment type="caution">
    <text evidence="4">The sequence shown here is derived from an EMBL/GenBank/DDBJ whole genome shotgun (WGS) entry which is preliminary data.</text>
</comment>
<dbReference type="InterPro" id="IPR050216">
    <property type="entry name" value="LRR_domain-containing"/>
</dbReference>
<keyword evidence="1" id="KW-0433">Leucine-rich repeat</keyword>
<dbReference type="Gene3D" id="3.80.10.10">
    <property type="entry name" value="Ribonuclease Inhibitor"/>
    <property type="match status" value="1"/>
</dbReference>
<dbReference type="PROSITE" id="PS51450">
    <property type="entry name" value="LRR"/>
    <property type="match status" value="1"/>
</dbReference>
<protein>
    <submittedName>
        <fullName evidence="4">Uncharacterized protein</fullName>
    </submittedName>
</protein>
<evidence type="ECO:0000256" key="1">
    <source>
        <dbReference type="ARBA" id="ARBA00022614"/>
    </source>
</evidence>
<dbReference type="InterPro" id="IPR032675">
    <property type="entry name" value="LRR_dom_sf"/>
</dbReference>
<dbReference type="InterPro" id="IPR025875">
    <property type="entry name" value="Leu-rich_rpt_4"/>
</dbReference>
<dbReference type="GO" id="GO:0005737">
    <property type="term" value="C:cytoplasm"/>
    <property type="evidence" value="ECO:0007669"/>
    <property type="project" value="TreeGrafter"/>
</dbReference>
<name>A0A1Q9R654_PSEPU</name>
<keyword evidence="2" id="KW-0677">Repeat</keyword>
<dbReference type="SUPFAM" id="SSF52058">
    <property type="entry name" value="L domain-like"/>
    <property type="match status" value="1"/>
</dbReference>
<dbReference type="InterPro" id="IPR001611">
    <property type="entry name" value="Leu-rich_rpt"/>
</dbReference>
<evidence type="ECO:0000313" key="5">
    <source>
        <dbReference type="Proteomes" id="UP000186736"/>
    </source>
</evidence>
<evidence type="ECO:0000256" key="2">
    <source>
        <dbReference type="ARBA" id="ARBA00022737"/>
    </source>
</evidence>